<keyword evidence="1" id="KW-1133">Transmembrane helix</keyword>
<evidence type="ECO:0000256" key="1">
    <source>
        <dbReference type="SAM" id="Phobius"/>
    </source>
</evidence>
<feature type="transmembrane region" description="Helical" evidence="1">
    <location>
        <begin position="6"/>
        <end position="25"/>
    </location>
</feature>
<accession>A0A2P2QJL6</accession>
<protein>
    <submittedName>
        <fullName evidence="2">Uncharacterized protein</fullName>
    </submittedName>
</protein>
<name>A0A2P2QJL6_RHIMU</name>
<sequence length="26" mass="3014">MYLYSVVSVEPLFSILGFYFCVSVLH</sequence>
<keyword evidence="1" id="KW-0812">Transmembrane</keyword>
<organism evidence="2">
    <name type="scientific">Rhizophora mucronata</name>
    <name type="common">Asiatic mangrove</name>
    <dbReference type="NCBI Taxonomy" id="61149"/>
    <lineage>
        <taxon>Eukaryota</taxon>
        <taxon>Viridiplantae</taxon>
        <taxon>Streptophyta</taxon>
        <taxon>Embryophyta</taxon>
        <taxon>Tracheophyta</taxon>
        <taxon>Spermatophyta</taxon>
        <taxon>Magnoliopsida</taxon>
        <taxon>eudicotyledons</taxon>
        <taxon>Gunneridae</taxon>
        <taxon>Pentapetalae</taxon>
        <taxon>rosids</taxon>
        <taxon>fabids</taxon>
        <taxon>Malpighiales</taxon>
        <taxon>Rhizophoraceae</taxon>
        <taxon>Rhizophora</taxon>
    </lineage>
</organism>
<evidence type="ECO:0000313" key="2">
    <source>
        <dbReference type="EMBL" id="MBX67186.1"/>
    </source>
</evidence>
<dbReference type="AlphaFoldDB" id="A0A2P2QJL6"/>
<proteinExistence type="predicted"/>
<keyword evidence="1" id="KW-0472">Membrane</keyword>
<dbReference type="EMBL" id="GGEC01086702">
    <property type="protein sequence ID" value="MBX67186.1"/>
    <property type="molecule type" value="Transcribed_RNA"/>
</dbReference>
<reference evidence="2" key="1">
    <citation type="submission" date="2018-02" db="EMBL/GenBank/DDBJ databases">
        <title>Rhizophora mucronata_Transcriptome.</title>
        <authorList>
            <person name="Meera S.P."/>
            <person name="Sreeshan A."/>
            <person name="Augustine A."/>
        </authorList>
    </citation>
    <scope>NUCLEOTIDE SEQUENCE</scope>
    <source>
        <tissue evidence="2">Leaf</tissue>
    </source>
</reference>